<gene>
    <name evidence="2" type="ORF">BCR32DRAFT_290637</name>
</gene>
<reference evidence="2 3" key="2">
    <citation type="submission" date="2016-08" db="EMBL/GenBank/DDBJ databases">
        <title>Pervasive Adenine N6-methylation of Active Genes in Fungi.</title>
        <authorList>
            <consortium name="DOE Joint Genome Institute"/>
            <person name="Mondo S.J."/>
            <person name="Dannebaum R.O."/>
            <person name="Kuo R.C."/>
            <person name="Labutti K."/>
            <person name="Haridas S."/>
            <person name="Kuo A."/>
            <person name="Salamov A."/>
            <person name="Ahrendt S.R."/>
            <person name="Lipzen A."/>
            <person name="Sullivan W."/>
            <person name="Andreopoulos W.B."/>
            <person name="Clum A."/>
            <person name="Lindquist E."/>
            <person name="Daum C."/>
            <person name="Ramamoorthy G.K."/>
            <person name="Gryganskyi A."/>
            <person name="Culley D."/>
            <person name="Magnuson J.K."/>
            <person name="James T.Y."/>
            <person name="O'Malley M.A."/>
            <person name="Stajich J.E."/>
            <person name="Spatafora J.W."/>
            <person name="Visel A."/>
            <person name="Grigoriev I.V."/>
        </authorList>
    </citation>
    <scope>NUCLEOTIDE SEQUENCE [LARGE SCALE GENOMIC DNA]</scope>
    <source>
        <strain evidence="2 3">S4</strain>
    </source>
</reference>
<feature type="compositionally biased region" description="Basic and acidic residues" evidence="1">
    <location>
        <begin position="302"/>
        <end position="322"/>
    </location>
</feature>
<reference evidence="2 3" key="1">
    <citation type="submission" date="2016-08" db="EMBL/GenBank/DDBJ databases">
        <title>A Parts List for Fungal Cellulosomes Revealed by Comparative Genomics.</title>
        <authorList>
            <consortium name="DOE Joint Genome Institute"/>
            <person name="Haitjema C.H."/>
            <person name="Gilmore S.P."/>
            <person name="Henske J.K."/>
            <person name="Solomon K.V."/>
            <person name="De Groot R."/>
            <person name="Kuo A."/>
            <person name="Mondo S.J."/>
            <person name="Salamov A.A."/>
            <person name="Labutti K."/>
            <person name="Zhao Z."/>
            <person name="Chiniquy J."/>
            <person name="Barry K."/>
            <person name="Brewer H.M."/>
            <person name="Purvine S.O."/>
            <person name="Wright A.T."/>
            <person name="Boxma B."/>
            <person name="Van Alen T."/>
            <person name="Hackstein J.H."/>
            <person name="Baker S.E."/>
            <person name="Grigoriev I.V."/>
            <person name="O'Malley M.A."/>
        </authorList>
    </citation>
    <scope>NUCLEOTIDE SEQUENCE [LARGE SCALE GENOMIC DNA]</scope>
    <source>
        <strain evidence="2 3">S4</strain>
    </source>
</reference>
<dbReference type="PANTHER" id="PTHR33504:SF1">
    <property type="entry name" value="FAMILY WITH SEQUENCE SIMILARITY 90, MEMBER A1B"/>
    <property type="match status" value="1"/>
</dbReference>
<accession>A0A1Y1XIM6</accession>
<feature type="region of interest" description="Disordered" evidence="1">
    <location>
        <begin position="291"/>
        <end position="367"/>
    </location>
</feature>
<evidence type="ECO:0000313" key="2">
    <source>
        <dbReference type="EMBL" id="ORX85552.1"/>
    </source>
</evidence>
<protein>
    <submittedName>
        <fullName evidence="2">Uncharacterized protein</fullName>
    </submittedName>
</protein>
<evidence type="ECO:0000313" key="3">
    <source>
        <dbReference type="Proteomes" id="UP000193944"/>
    </source>
</evidence>
<sequence length="396" mass="46641">MDYNDDDDNNELIPTPTPIKVDINSINISSISNDDNEKNDNNTNNNNDDIELSKLQIYAKAIIIKAWKRYLDRKTFRILKNSLNELKKLCTNDILRKLNPRESVLFNDPLSQGKIRFSNGQNIHYFSGYRIMNCFSDAYHDAYKLMGNRNFEKVINKDNVWNNTCDIANASDVTNKKEYIQYMNSLDKKPIYLGGRNNGWRELSTLSISIPLYEKEICNIYERNKTIYSSNCRNNKIANKKVTKSLTKKNDSNTIKFNNNNKKERKIVKLMSKKKSNLRKQKERIKKMQRMYQLGMNNNQEESTKIGKESYEDKEKPEVKNEEENEIEEDSYSSYDSSDYSTDENDNDDGDDENFNNEEDNNIEDIENDDFQYIYEWANELSFENTFHESLAEMKI</sequence>
<dbReference type="EMBL" id="MCFG01000034">
    <property type="protein sequence ID" value="ORX85552.1"/>
    <property type="molecule type" value="Genomic_DNA"/>
</dbReference>
<keyword evidence="3" id="KW-1185">Reference proteome</keyword>
<name>A0A1Y1XIM6_9FUNG</name>
<dbReference type="PANTHER" id="PTHR33504">
    <property type="entry name" value="NADH DEHYDROGENASE (UBIQUINONE) 1 BETA SUBCOMPLEX, 4"/>
    <property type="match status" value="1"/>
</dbReference>
<dbReference type="OrthoDB" id="10006090at2759"/>
<organism evidence="2 3">
    <name type="scientific">Anaeromyces robustus</name>
    <dbReference type="NCBI Taxonomy" id="1754192"/>
    <lineage>
        <taxon>Eukaryota</taxon>
        <taxon>Fungi</taxon>
        <taxon>Fungi incertae sedis</taxon>
        <taxon>Chytridiomycota</taxon>
        <taxon>Chytridiomycota incertae sedis</taxon>
        <taxon>Neocallimastigomycetes</taxon>
        <taxon>Neocallimastigales</taxon>
        <taxon>Neocallimastigaceae</taxon>
        <taxon>Anaeromyces</taxon>
    </lineage>
</organism>
<proteinExistence type="predicted"/>
<dbReference type="AlphaFoldDB" id="A0A1Y1XIM6"/>
<evidence type="ECO:0000256" key="1">
    <source>
        <dbReference type="SAM" id="MobiDB-lite"/>
    </source>
</evidence>
<feature type="compositionally biased region" description="Acidic residues" evidence="1">
    <location>
        <begin position="341"/>
        <end position="367"/>
    </location>
</feature>
<comment type="caution">
    <text evidence="2">The sequence shown here is derived from an EMBL/GenBank/DDBJ whole genome shotgun (WGS) entry which is preliminary data.</text>
</comment>
<dbReference type="Proteomes" id="UP000193944">
    <property type="component" value="Unassembled WGS sequence"/>
</dbReference>
<dbReference type="STRING" id="1754192.A0A1Y1XIM6"/>